<dbReference type="SUPFAM" id="SSF48371">
    <property type="entry name" value="ARM repeat"/>
    <property type="match status" value="1"/>
</dbReference>
<keyword evidence="3" id="KW-0813">Transport</keyword>
<protein>
    <recommendedName>
        <fullName evidence="7">Clathrin/coatomer adaptor adaptin-like N-terminal domain-containing protein</fullName>
    </recommendedName>
</protein>
<dbReference type="Pfam" id="PF01602">
    <property type="entry name" value="Adaptin_N"/>
    <property type="match status" value="1"/>
</dbReference>
<evidence type="ECO:0000313" key="9">
    <source>
        <dbReference type="Proteomes" id="UP000191500"/>
    </source>
</evidence>
<dbReference type="InterPro" id="IPR002553">
    <property type="entry name" value="Clathrin/coatomer_adapt-like_N"/>
</dbReference>
<dbReference type="InterPro" id="IPR016024">
    <property type="entry name" value="ARM-type_fold"/>
</dbReference>
<dbReference type="STRING" id="36646.A0A1V6V1G3"/>
<evidence type="ECO:0000256" key="4">
    <source>
        <dbReference type="ARBA" id="ARBA00022927"/>
    </source>
</evidence>
<feature type="compositionally biased region" description="Basic and acidic residues" evidence="6">
    <location>
        <begin position="580"/>
        <end position="610"/>
    </location>
</feature>
<dbReference type="InterPro" id="IPR011989">
    <property type="entry name" value="ARM-like"/>
</dbReference>
<evidence type="ECO:0000259" key="7">
    <source>
        <dbReference type="Pfam" id="PF01602"/>
    </source>
</evidence>
<evidence type="ECO:0000256" key="6">
    <source>
        <dbReference type="SAM" id="MobiDB-lite"/>
    </source>
</evidence>
<feature type="compositionally biased region" description="Basic and acidic residues" evidence="6">
    <location>
        <begin position="749"/>
        <end position="768"/>
    </location>
</feature>
<dbReference type="Gene3D" id="1.25.10.10">
    <property type="entry name" value="Leucine-rich Repeat Variant"/>
    <property type="match status" value="1"/>
</dbReference>
<comment type="similarity">
    <text evidence="2">Belongs to the adaptor complexes large subunit family.</text>
</comment>
<evidence type="ECO:0000256" key="2">
    <source>
        <dbReference type="ARBA" id="ARBA00006613"/>
    </source>
</evidence>
<evidence type="ECO:0000256" key="3">
    <source>
        <dbReference type="ARBA" id="ARBA00022448"/>
    </source>
</evidence>
<name>A0A1V6V1G3_9EURO</name>
<evidence type="ECO:0000313" key="8">
    <source>
        <dbReference type="EMBL" id="OQE44339.1"/>
    </source>
</evidence>
<sequence length="847" mass="94594">METISRISSMLETARELTLEAAQSAAINRTSSTDYTSRTYSPAHIKKLLDSRHERDVLDGMRRVISLMYRSEPSLTFFSAVVKNVASVNLEVKKLVYIYLVHHAEAEPDLALLSINAIQKSLTDSSPQVRTMALRTMSGIRVPVISQIVSLAIKRGCGDMSPHVRKAAALAIPKCYRLDPNTLPQLMGYLEILLGDSQYFVVGPAVAAFLDLCPDEIDLIHKNYRSLVKKLVDMDEWGQLATLRLLTFYARKCFPRRTQKVKRTAPEPFYEDEKQQQEAQNDVEEYEVPVMDPDLELLLRACKVLLQSRNSAVIVSVVRCFLYLAPPEYIATAVGPLVALLRSPQDMQLIALYNIVAVALRAPKPFAKYTAHFLVHANDPSHIWRLKLEVLTILFPHCGKHWKGVIISELEHFSKGADPELVRESVRAIGRCAQGDTSTAGMCLRILLGQISSADGNLVSEALTVIRHLIQQDPASHKNTVLQLVKHLGSTTHPDARATIIWLVGEFAGIDPEKNIAPDVLRVLIKGFADEMEIVKQQIVLLGAKVYLHHLLQNPPKEQPEQLSSPPSLTEAEAPAKSQQEFHNEWNDNGNDEPKDAERNEEGGDSRQENQENYGAETKETEEVTEDRITLLWRYILLLARYDISYDLRDRARLYKNLLETPSSTQLANLLLLAPKPVPHAPSPSETRKDLLIGSATLVVGSDAGYHGLPGYDNLPDWVEPGQEPNPSLRTEDVKPDTSSNTASMTAGDRLDKALREHKTTVPSRDRNGPAMPPDPTGKKTLDQWLQEEEEEETETESETDSEEGDTDSEEEETDSEEESSSEEDGSEEETDSESEAVSKEAQTLLR</sequence>
<dbReference type="GO" id="GO:0006886">
    <property type="term" value="P:intracellular protein transport"/>
    <property type="evidence" value="ECO:0007669"/>
    <property type="project" value="InterPro"/>
</dbReference>
<feature type="region of interest" description="Disordered" evidence="6">
    <location>
        <begin position="556"/>
        <end position="622"/>
    </location>
</feature>
<comment type="subcellular location">
    <subcellularLocation>
        <location evidence="1">Endomembrane system</location>
    </subcellularLocation>
</comment>
<feature type="region of interest" description="Disordered" evidence="6">
    <location>
        <begin position="714"/>
        <end position="847"/>
    </location>
</feature>
<gene>
    <name evidence="8" type="ORF">PENCOP_c002G07720</name>
</gene>
<reference evidence="9" key="1">
    <citation type="journal article" date="2017" name="Nat. Microbiol.">
        <title>Global analysis of biosynthetic gene clusters reveals vast potential of secondary metabolite production in Penicillium species.</title>
        <authorList>
            <person name="Nielsen J.C."/>
            <person name="Grijseels S."/>
            <person name="Prigent S."/>
            <person name="Ji B."/>
            <person name="Dainat J."/>
            <person name="Nielsen K.F."/>
            <person name="Frisvad J.C."/>
            <person name="Workman M."/>
            <person name="Nielsen J."/>
        </authorList>
    </citation>
    <scope>NUCLEOTIDE SEQUENCE [LARGE SCALE GENOMIC DNA]</scope>
    <source>
        <strain evidence="9">IBT 31321</strain>
    </source>
</reference>
<feature type="domain" description="Clathrin/coatomer adaptor adaptin-like N-terminal" evidence="7">
    <location>
        <begin position="39"/>
        <end position="662"/>
    </location>
</feature>
<dbReference type="GO" id="GO:0016192">
    <property type="term" value="P:vesicle-mediated transport"/>
    <property type="evidence" value="ECO:0007669"/>
    <property type="project" value="InterPro"/>
</dbReference>
<evidence type="ECO:0000256" key="1">
    <source>
        <dbReference type="ARBA" id="ARBA00004308"/>
    </source>
</evidence>
<dbReference type="GO" id="GO:0012505">
    <property type="term" value="C:endomembrane system"/>
    <property type="evidence" value="ECO:0007669"/>
    <property type="project" value="UniProtKB-SubCell"/>
</dbReference>
<proteinExistence type="inferred from homology"/>
<accession>A0A1V6V1G3</accession>
<keyword evidence="5" id="KW-0472">Membrane</keyword>
<keyword evidence="4" id="KW-0653">Protein transport</keyword>
<feature type="compositionally biased region" description="Acidic residues" evidence="6">
    <location>
        <begin position="786"/>
        <end position="835"/>
    </location>
</feature>
<dbReference type="Proteomes" id="UP000191500">
    <property type="component" value="Unassembled WGS sequence"/>
</dbReference>
<dbReference type="InterPro" id="IPR026740">
    <property type="entry name" value="AP3_beta"/>
</dbReference>
<evidence type="ECO:0000256" key="5">
    <source>
        <dbReference type="ARBA" id="ARBA00023136"/>
    </source>
</evidence>
<organism evidence="8 9">
    <name type="scientific">Penicillium coprophilum</name>
    <dbReference type="NCBI Taxonomy" id="36646"/>
    <lineage>
        <taxon>Eukaryota</taxon>
        <taxon>Fungi</taxon>
        <taxon>Dikarya</taxon>
        <taxon>Ascomycota</taxon>
        <taxon>Pezizomycotina</taxon>
        <taxon>Eurotiomycetes</taxon>
        <taxon>Eurotiomycetidae</taxon>
        <taxon>Eurotiales</taxon>
        <taxon>Aspergillaceae</taxon>
        <taxon>Penicillium</taxon>
    </lineage>
</organism>
<dbReference type="AlphaFoldDB" id="A0A1V6V1G3"/>
<comment type="caution">
    <text evidence="8">The sequence shown here is derived from an EMBL/GenBank/DDBJ whole genome shotgun (WGS) entry which is preliminary data.</text>
</comment>
<dbReference type="PANTHER" id="PTHR11134">
    <property type="entry name" value="ADAPTOR COMPLEX SUBUNIT BETA FAMILY MEMBER"/>
    <property type="match status" value="1"/>
</dbReference>
<dbReference type="PIRSF" id="PIRSF037096">
    <property type="entry name" value="AP3_complex_beta"/>
    <property type="match status" value="1"/>
</dbReference>
<dbReference type="GO" id="GO:0030123">
    <property type="term" value="C:AP-3 adaptor complex"/>
    <property type="evidence" value="ECO:0007669"/>
    <property type="project" value="InterPro"/>
</dbReference>
<keyword evidence="9" id="KW-1185">Reference proteome</keyword>
<dbReference type="InterPro" id="IPR026739">
    <property type="entry name" value="AP_beta"/>
</dbReference>
<dbReference type="EMBL" id="MDDG01000002">
    <property type="protein sequence ID" value="OQE44339.1"/>
    <property type="molecule type" value="Genomic_DNA"/>
</dbReference>